<organism evidence="2 3">
    <name type="scientific">Paenibacillus hemerocallicola</name>
    <dbReference type="NCBI Taxonomy" id="1172614"/>
    <lineage>
        <taxon>Bacteria</taxon>
        <taxon>Bacillati</taxon>
        <taxon>Bacillota</taxon>
        <taxon>Bacilli</taxon>
        <taxon>Bacillales</taxon>
        <taxon>Paenibacillaceae</taxon>
        <taxon>Paenibacillus</taxon>
    </lineage>
</organism>
<comment type="caution">
    <text evidence="2">The sequence shown here is derived from an EMBL/GenBank/DDBJ whole genome shotgun (WGS) entry which is preliminary data.</text>
</comment>
<keyword evidence="3" id="KW-1185">Reference proteome</keyword>
<dbReference type="RefSeq" id="WP_139600066.1">
    <property type="nucleotide sequence ID" value="NZ_VDCQ01000001.1"/>
</dbReference>
<dbReference type="GO" id="GO:0016740">
    <property type="term" value="F:transferase activity"/>
    <property type="evidence" value="ECO:0007669"/>
    <property type="project" value="UniProtKB-KW"/>
</dbReference>
<dbReference type="InterPro" id="IPR002575">
    <property type="entry name" value="Aminoglycoside_PTrfase"/>
</dbReference>
<dbReference type="InterPro" id="IPR011009">
    <property type="entry name" value="Kinase-like_dom_sf"/>
</dbReference>
<dbReference type="Pfam" id="PF01636">
    <property type="entry name" value="APH"/>
    <property type="match status" value="1"/>
</dbReference>
<dbReference type="SUPFAM" id="SSF56112">
    <property type="entry name" value="Protein kinase-like (PK-like)"/>
    <property type="match status" value="1"/>
</dbReference>
<protein>
    <submittedName>
        <fullName evidence="2">Aminoglycoside phosphotransferase family protein</fullName>
    </submittedName>
</protein>
<gene>
    <name evidence="2" type="ORF">FE784_00015</name>
</gene>
<dbReference type="Proteomes" id="UP000307943">
    <property type="component" value="Unassembled WGS sequence"/>
</dbReference>
<dbReference type="Gene3D" id="3.90.1200.10">
    <property type="match status" value="1"/>
</dbReference>
<sequence>MNNPIRDVNWRDKSKAVDSLSEYSSSLTVIPLDSGLEAEVARICLDGTSFVIKIWNKASKPNVEGQFKLLKALYNRGLSVSEPMGWGMDKDGNPVLLTSFDGSPIKKVNQPILISLAKILSDVHKFPLDRLDGSILYKYDFINYFYPRIEEHKDIHTLLNQLVERSKIKQDQLIHGDFNLGNILESEGNYTVIDWTNGQLGDPRYDIAWSIVLIRIYVGQRYGAMYHSACLSENQYTVDELELFEAIACLRWILLSRIADLPKGKETFARVRSILKQNIHLNENLL</sequence>
<feature type="domain" description="Aminoglycoside phosphotransferase" evidence="1">
    <location>
        <begin position="29"/>
        <end position="219"/>
    </location>
</feature>
<dbReference type="EMBL" id="VDCQ01000001">
    <property type="protein sequence ID" value="TNJ68089.1"/>
    <property type="molecule type" value="Genomic_DNA"/>
</dbReference>
<keyword evidence="2" id="KW-0808">Transferase</keyword>
<dbReference type="OrthoDB" id="9812495at2"/>
<accession>A0A5C4TI43</accession>
<name>A0A5C4TI43_9BACL</name>
<proteinExistence type="predicted"/>
<evidence type="ECO:0000313" key="2">
    <source>
        <dbReference type="EMBL" id="TNJ68089.1"/>
    </source>
</evidence>
<reference evidence="2 3" key="1">
    <citation type="submission" date="2019-05" db="EMBL/GenBank/DDBJ databases">
        <title>We sequenced the genome of Paenibacillus hemerocallicola KCTC 33185 for further insight into its adaptation and study the phylogeny of Paenibacillus.</title>
        <authorList>
            <person name="Narsing Rao M.P."/>
        </authorList>
    </citation>
    <scope>NUCLEOTIDE SEQUENCE [LARGE SCALE GENOMIC DNA]</scope>
    <source>
        <strain evidence="2 3">KCTC 33185</strain>
    </source>
</reference>
<evidence type="ECO:0000313" key="3">
    <source>
        <dbReference type="Proteomes" id="UP000307943"/>
    </source>
</evidence>
<evidence type="ECO:0000259" key="1">
    <source>
        <dbReference type="Pfam" id="PF01636"/>
    </source>
</evidence>
<dbReference type="AlphaFoldDB" id="A0A5C4TI43"/>